<comment type="caution">
    <text evidence="1">The sequence shown here is derived from an EMBL/GenBank/DDBJ whole genome shotgun (WGS) entry which is preliminary data.</text>
</comment>
<name>A0ABV6XD55_9ACTN</name>
<protein>
    <submittedName>
        <fullName evidence="1">Uncharacterized protein</fullName>
    </submittedName>
</protein>
<accession>A0ABV6XD55</accession>
<dbReference type="Proteomes" id="UP001592530">
    <property type="component" value="Unassembled WGS sequence"/>
</dbReference>
<gene>
    <name evidence="1" type="ORF">ACEZDB_36865</name>
</gene>
<proteinExistence type="predicted"/>
<reference evidence="1 2" key="1">
    <citation type="submission" date="2024-09" db="EMBL/GenBank/DDBJ databases">
        <authorList>
            <person name="Lee S.D."/>
        </authorList>
    </citation>
    <scope>NUCLEOTIDE SEQUENCE [LARGE SCALE GENOMIC DNA]</scope>
    <source>
        <strain evidence="1 2">N1-3</strain>
    </source>
</reference>
<dbReference type="EMBL" id="JBHEZY010000026">
    <property type="protein sequence ID" value="MFC1436220.1"/>
    <property type="molecule type" value="Genomic_DNA"/>
</dbReference>
<organism evidence="1 2">
    <name type="scientific">Streptacidiphilus alkalitolerans</name>
    <dbReference type="NCBI Taxonomy" id="3342712"/>
    <lineage>
        <taxon>Bacteria</taxon>
        <taxon>Bacillati</taxon>
        <taxon>Actinomycetota</taxon>
        <taxon>Actinomycetes</taxon>
        <taxon>Kitasatosporales</taxon>
        <taxon>Streptomycetaceae</taxon>
        <taxon>Streptacidiphilus</taxon>
    </lineage>
</organism>
<dbReference type="RefSeq" id="WP_380559757.1">
    <property type="nucleotide sequence ID" value="NZ_JBHEZY010000026.1"/>
</dbReference>
<evidence type="ECO:0000313" key="1">
    <source>
        <dbReference type="EMBL" id="MFC1436220.1"/>
    </source>
</evidence>
<sequence length="148" mass="17002">MPEDELATVQRELTEARAERDALRRELGDLRAWLCIKLGIVQEEQGPQGLTLLTVATDAEIVEEVQRLRDELARFKTTDEEVDRRWTGIDDLILENRKIHAIQSIRTEFGASLHLAVDLLNGRYTRLRGLHPDRFSVSADAYWDGFES</sequence>
<evidence type="ECO:0000313" key="2">
    <source>
        <dbReference type="Proteomes" id="UP001592530"/>
    </source>
</evidence>